<dbReference type="PATRIC" id="fig|883165.3.peg.1709"/>
<keyword evidence="4 6" id="KW-0472">Membrane</keyword>
<gene>
    <name evidence="7" type="ORF">HMPREF9309_01689</name>
</gene>
<dbReference type="InterPro" id="IPR014150">
    <property type="entry name" value="Conjugal_tfr_TrbL"/>
</dbReference>
<feature type="region of interest" description="Disordered" evidence="5">
    <location>
        <begin position="407"/>
        <end position="431"/>
    </location>
</feature>
<sequence>MTGKIRADQTFIKISNSKTSSIFRVIVLLVLFTTFSFGAENSDDIFYFLQIGLKSWVPTIKTACLWVFWVLVVIDITWTFGKMALSGFEIGEFLVTLIKKIITIGIFLFLFNIDNWLKYIFNSFIELSENVNAGSVSVTPNNIISTSLKIVGIIFDKVSLWSPGESFLLVMTGLVILIAFLLMAIDLLVAYIKFFVMQIVTFFALALGGLEHFKQIGLNPILTAIKIGIEVFMLQALMSLTFKTILDISKELEKDVNTTLILQILAISLILCMITKIIPGIIEAVFNGAIGDSAGGAAGFRAVATMAGAAAATAAVGIATGSVGATRAMKAASDAHFQNTPYQAPKNTLDAIKQTGKHTMGIASVLAGATKESLKGSFSNLSDKATSKGRMNDIANRIREKMSPIDETKNVSSGTISGANKNETYHSGINS</sequence>
<feature type="transmembrane region" description="Helical" evidence="6">
    <location>
        <begin position="93"/>
        <end position="113"/>
    </location>
</feature>
<proteinExistence type="predicted"/>
<protein>
    <submittedName>
        <fullName evidence="7">P-type conjugative transfer protein TrbL</fullName>
    </submittedName>
</protein>
<evidence type="ECO:0000313" key="7">
    <source>
        <dbReference type="EMBL" id="EPH07301.1"/>
    </source>
</evidence>
<evidence type="ECO:0000256" key="5">
    <source>
        <dbReference type="SAM" id="MobiDB-lite"/>
    </source>
</evidence>
<name>S3XAZ6_9BACT</name>
<dbReference type="NCBIfam" id="TIGR02783">
    <property type="entry name" value="TrbL_P"/>
    <property type="match status" value="1"/>
</dbReference>
<keyword evidence="8" id="KW-1185">Reference proteome</keyword>
<evidence type="ECO:0000313" key="8">
    <source>
        <dbReference type="Proteomes" id="UP000014539"/>
    </source>
</evidence>
<feature type="transmembrane region" description="Helical" evidence="6">
    <location>
        <begin position="222"/>
        <end position="240"/>
    </location>
</feature>
<organism evidence="7 8">
    <name type="scientific">Campylobacter ureolyticus ACS-301-V-Sch3b</name>
    <dbReference type="NCBI Taxonomy" id="883165"/>
    <lineage>
        <taxon>Bacteria</taxon>
        <taxon>Pseudomonadati</taxon>
        <taxon>Campylobacterota</taxon>
        <taxon>Epsilonproteobacteria</taxon>
        <taxon>Campylobacterales</taxon>
        <taxon>Campylobacteraceae</taxon>
        <taxon>Campylobacter</taxon>
    </lineage>
</organism>
<accession>S3XAZ6</accession>
<keyword evidence="2 6" id="KW-0812">Transmembrane</keyword>
<keyword evidence="3 6" id="KW-1133">Transmembrane helix</keyword>
<dbReference type="InterPro" id="IPR007688">
    <property type="entry name" value="Conjugal_tfr_TrbL/VirB6"/>
</dbReference>
<feature type="transmembrane region" description="Helical" evidence="6">
    <location>
        <begin position="59"/>
        <end position="81"/>
    </location>
</feature>
<dbReference type="Proteomes" id="UP000014539">
    <property type="component" value="Unassembled WGS sequence"/>
</dbReference>
<evidence type="ECO:0000256" key="4">
    <source>
        <dbReference type="ARBA" id="ARBA00023136"/>
    </source>
</evidence>
<dbReference type="EMBL" id="AGYD01000018">
    <property type="protein sequence ID" value="EPH07301.1"/>
    <property type="molecule type" value="Genomic_DNA"/>
</dbReference>
<comment type="caution">
    <text evidence="7">The sequence shown here is derived from an EMBL/GenBank/DDBJ whole genome shotgun (WGS) entry which is preliminary data.</text>
</comment>
<evidence type="ECO:0000256" key="2">
    <source>
        <dbReference type="ARBA" id="ARBA00022692"/>
    </source>
</evidence>
<dbReference type="Pfam" id="PF04610">
    <property type="entry name" value="TrbL"/>
    <property type="match status" value="1"/>
</dbReference>
<dbReference type="GO" id="GO:0030255">
    <property type="term" value="P:protein secretion by the type IV secretion system"/>
    <property type="evidence" value="ECO:0007669"/>
    <property type="project" value="InterPro"/>
</dbReference>
<evidence type="ECO:0000256" key="6">
    <source>
        <dbReference type="SAM" id="Phobius"/>
    </source>
</evidence>
<feature type="transmembrane region" description="Helical" evidence="6">
    <location>
        <begin position="21"/>
        <end position="39"/>
    </location>
</feature>
<feature type="transmembrane region" description="Helical" evidence="6">
    <location>
        <begin position="260"/>
        <end position="278"/>
    </location>
</feature>
<feature type="transmembrane region" description="Helical" evidence="6">
    <location>
        <begin position="167"/>
        <end position="185"/>
    </location>
</feature>
<reference evidence="7 8" key="1">
    <citation type="submission" date="2013-06" db="EMBL/GenBank/DDBJ databases">
        <title>The Genome Sequence of Campylobacter ureolyticus ACS-301-V-SCH3B.</title>
        <authorList>
            <consortium name="The Broad Institute Genomics Platform"/>
            <person name="Earl A."/>
            <person name="Ward D."/>
            <person name="Feldgarden M."/>
            <person name="Gevers D."/>
            <person name="Saerens B."/>
            <person name="Vaneechoutte M."/>
            <person name="Walker B."/>
            <person name="Young S."/>
            <person name="Zeng Q."/>
            <person name="Gargeya S."/>
            <person name="Fitzgerald M."/>
            <person name="Haas B."/>
            <person name="Abouelleil A."/>
            <person name="Allen A.W."/>
            <person name="Alvarado L."/>
            <person name="Arachchi H.M."/>
            <person name="Berlin A.M."/>
            <person name="Chapman S.B."/>
            <person name="Gainer-Dewar J."/>
            <person name="Goldberg J."/>
            <person name="Griggs A."/>
            <person name="Gujja S."/>
            <person name="Hansen M."/>
            <person name="Howarth C."/>
            <person name="Imamovic A."/>
            <person name="Ireland A."/>
            <person name="Larimer J."/>
            <person name="McCowan C."/>
            <person name="Murphy C."/>
            <person name="Pearson M."/>
            <person name="Poon T.W."/>
            <person name="Priest M."/>
            <person name="Roberts A."/>
            <person name="Saif S."/>
            <person name="Shea T."/>
            <person name="Sisk P."/>
            <person name="Sykes S."/>
            <person name="Wortman J."/>
            <person name="Nusbaum C."/>
            <person name="Birren B."/>
        </authorList>
    </citation>
    <scope>NUCLEOTIDE SEQUENCE [LARGE SCALE GENOMIC DNA]</scope>
    <source>
        <strain evidence="7 8">ACS-301-V-Sch3b</strain>
    </source>
</reference>
<comment type="subcellular location">
    <subcellularLocation>
        <location evidence="1">Membrane</location>
        <topology evidence="1">Multi-pass membrane protein</topology>
    </subcellularLocation>
</comment>
<dbReference type="RefSeq" id="WP_016647507.1">
    <property type="nucleotide sequence ID" value="NZ_KE340331.1"/>
</dbReference>
<dbReference type="HOGENOM" id="CLU_663392_0_0_7"/>
<feature type="compositionally biased region" description="Polar residues" evidence="5">
    <location>
        <begin position="410"/>
        <end position="431"/>
    </location>
</feature>
<dbReference type="GO" id="GO:0016020">
    <property type="term" value="C:membrane"/>
    <property type="evidence" value="ECO:0007669"/>
    <property type="project" value="UniProtKB-SubCell"/>
</dbReference>
<evidence type="ECO:0000256" key="3">
    <source>
        <dbReference type="ARBA" id="ARBA00022989"/>
    </source>
</evidence>
<feature type="transmembrane region" description="Helical" evidence="6">
    <location>
        <begin position="191"/>
        <end position="210"/>
    </location>
</feature>
<dbReference type="AlphaFoldDB" id="S3XAZ6"/>
<evidence type="ECO:0000256" key="1">
    <source>
        <dbReference type="ARBA" id="ARBA00004141"/>
    </source>
</evidence>